<feature type="region of interest" description="Disordered" evidence="1">
    <location>
        <begin position="20"/>
        <end position="43"/>
    </location>
</feature>
<dbReference type="EMBL" id="CP063213">
    <property type="protein sequence ID" value="QOR46256.1"/>
    <property type="molecule type" value="Genomic_DNA"/>
</dbReference>
<feature type="compositionally biased region" description="Low complexity" evidence="1">
    <location>
        <begin position="29"/>
        <end position="42"/>
    </location>
</feature>
<reference evidence="2 3" key="1">
    <citation type="submission" date="2020-10" db="EMBL/GenBank/DDBJ databases">
        <title>Trueperella pecoris sp. nov. isolated from bovine and porcine specimens.</title>
        <authorList>
            <person name="Schoenecker L."/>
            <person name="Schnydrig P."/>
            <person name="Brodard I."/>
            <person name="Thomann A."/>
            <person name="Hemphill A."/>
            <person name="Rodriguez-Campos S."/>
            <person name="Perreten V."/>
            <person name="Jores J."/>
            <person name="Kittl S."/>
        </authorList>
    </citation>
    <scope>NUCLEOTIDE SEQUENCE [LARGE SCALE GENOMIC DNA]</scope>
    <source>
        <strain evidence="2 3">15A0121</strain>
    </source>
</reference>
<protein>
    <submittedName>
        <fullName evidence="2">Uncharacterized protein</fullName>
    </submittedName>
</protein>
<keyword evidence="3" id="KW-1185">Reference proteome</keyword>
<name>A0A7M1QWL0_9ACTO</name>
<proteinExistence type="predicted"/>
<evidence type="ECO:0000313" key="3">
    <source>
        <dbReference type="Proteomes" id="UP000595053"/>
    </source>
</evidence>
<dbReference type="AlphaFoldDB" id="A0A7M1QWL0"/>
<accession>A0A7M1QWL0</accession>
<dbReference type="Proteomes" id="UP000595053">
    <property type="component" value="Chromosome"/>
</dbReference>
<sequence>MRRSFPIPLLRIGRSCSTPGKIDIEGSKPEAAQPAAKPAAQTDAKKSLANTGASVTILLAQVQAALPLALASLPAARTTKF</sequence>
<dbReference type="RefSeq" id="WP_197551565.1">
    <property type="nucleotide sequence ID" value="NZ_CP063213.1"/>
</dbReference>
<organism evidence="2 3">
    <name type="scientific">Trueperella pecoris</name>
    <dbReference type="NCBI Taxonomy" id="2733571"/>
    <lineage>
        <taxon>Bacteria</taxon>
        <taxon>Bacillati</taxon>
        <taxon>Actinomycetota</taxon>
        <taxon>Actinomycetes</taxon>
        <taxon>Actinomycetales</taxon>
        <taxon>Actinomycetaceae</taxon>
        <taxon>Trueperella</taxon>
    </lineage>
</organism>
<evidence type="ECO:0000256" key="1">
    <source>
        <dbReference type="SAM" id="MobiDB-lite"/>
    </source>
</evidence>
<evidence type="ECO:0000313" key="2">
    <source>
        <dbReference type="EMBL" id="QOR46256.1"/>
    </source>
</evidence>
<gene>
    <name evidence="2" type="ORF">INS88_03375</name>
</gene>